<reference evidence="2 3" key="1">
    <citation type="submission" date="2016-10" db="EMBL/GenBank/DDBJ databases">
        <authorList>
            <person name="de Groot N.N."/>
        </authorList>
    </citation>
    <scope>NUCLEOTIDE SEQUENCE [LARGE SCALE GENOMIC DNA]</scope>
    <source>
        <strain evidence="2 3">BS3662</strain>
    </source>
</reference>
<dbReference type="Pfam" id="PF05621">
    <property type="entry name" value="TniB"/>
    <property type="match status" value="1"/>
</dbReference>
<dbReference type="SUPFAM" id="SSF52540">
    <property type="entry name" value="P-loop containing nucleoside triphosphate hydrolases"/>
    <property type="match status" value="1"/>
</dbReference>
<dbReference type="EMBL" id="FNTY01000002">
    <property type="protein sequence ID" value="SEF03114.1"/>
    <property type="molecule type" value="Genomic_DNA"/>
</dbReference>
<evidence type="ECO:0000313" key="3">
    <source>
        <dbReference type="Proteomes" id="UP000198985"/>
    </source>
</evidence>
<dbReference type="SMART" id="SM00382">
    <property type="entry name" value="AAA"/>
    <property type="match status" value="1"/>
</dbReference>
<proteinExistence type="predicted"/>
<organism evidence="2 3">
    <name type="scientific">Pseudomonas migulae</name>
    <dbReference type="NCBI Taxonomy" id="78543"/>
    <lineage>
        <taxon>Bacteria</taxon>
        <taxon>Pseudomonadati</taxon>
        <taxon>Pseudomonadota</taxon>
        <taxon>Gammaproteobacteria</taxon>
        <taxon>Pseudomonadales</taxon>
        <taxon>Pseudomonadaceae</taxon>
        <taxon>Pseudomonas</taxon>
    </lineage>
</organism>
<dbReference type="PANTHER" id="PTHR35894">
    <property type="entry name" value="GENERAL SECRETION PATHWAY PROTEIN A-RELATED"/>
    <property type="match status" value="1"/>
</dbReference>
<evidence type="ECO:0000259" key="1">
    <source>
        <dbReference type="SMART" id="SM00382"/>
    </source>
</evidence>
<gene>
    <name evidence="2" type="ORF">SAMN04490194_6357</name>
</gene>
<dbReference type="RefSeq" id="WP_084317584.1">
    <property type="nucleotide sequence ID" value="NZ_FNTY01000002.1"/>
</dbReference>
<evidence type="ECO:0000313" key="2">
    <source>
        <dbReference type="EMBL" id="SEF03114.1"/>
    </source>
</evidence>
<name>A0A1H5NNT6_9PSED</name>
<dbReference type="InterPro" id="IPR027417">
    <property type="entry name" value="P-loop_NTPase"/>
</dbReference>
<feature type="domain" description="AAA+ ATPase" evidence="1">
    <location>
        <begin position="42"/>
        <end position="200"/>
    </location>
</feature>
<dbReference type="Gene3D" id="3.40.50.300">
    <property type="entry name" value="P-loop containing nucleotide triphosphate hydrolases"/>
    <property type="match status" value="1"/>
</dbReference>
<protein>
    <recommendedName>
        <fullName evidence="1">AAA+ ATPase domain-containing protein</fullName>
    </recommendedName>
</protein>
<dbReference type="PANTHER" id="PTHR35894:SF1">
    <property type="entry name" value="PHOSPHORIBULOKINASE _ URIDINE KINASE FAMILY"/>
    <property type="match status" value="1"/>
</dbReference>
<dbReference type="Proteomes" id="UP000198985">
    <property type="component" value="Unassembled WGS sequence"/>
</dbReference>
<sequence>MSNYKENLAQFSLRHHFILSPQAERALTRLIEVHGDTRRTGTSKGLVIQGPSGVGKSTLIKEYVRELESAKRKEGVHRSVLIVEIPSSPTKKNLATAMLTAMKDPYADSRSHSAETKFARIILLLSNLGVEVVVLDEAQHLVDYKRNDAYEAADWIKSMMNETSITFVLVGLKRTEGLLWANEQLRRRFSATVDYNRFMLTESCWTQFAMLLQGIRELLPVASINFSDKEMIRRFYLASFGLIDYLIKVIDRSVWLVQHRDAEGINLPILCEAFKDEVWSAAPEERNPFSDAFDFKPLIRDREPFENFDIIAA</sequence>
<accession>A0A1H5NNT6</accession>
<dbReference type="InterPro" id="IPR052026">
    <property type="entry name" value="ExeA_AAA_ATPase_DNA-bind"/>
</dbReference>
<dbReference type="InterPro" id="IPR003593">
    <property type="entry name" value="AAA+_ATPase"/>
</dbReference>
<dbReference type="InterPro" id="IPR008868">
    <property type="entry name" value="TniB"/>
</dbReference>
<dbReference type="AlphaFoldDB" id="A0A1H5NNT6"/>